<reference evidence="5" key="1">
    <citation type="journal article" date="2023" name="Mol. Phylogenet. Evol.">
        <title>Genome-scale phylogeny and comparative genomics of the fungal order Sordariales.</title>
        <authorList>
            <person name="Hensen N."/>
            <person name="Bonometti L."/>
            <person name="Westerberg I."/>
            <person name="Brannstrom I.O."/>
            <person name="Guillou S."/>
            <person name="Cros-Aarteil S."/>
            <person name="Calhoun S."/>
            <person name="Haridas S."/>
            <person name="Kuo A."/>
            <person name="Mondo S."/>
            <person name="Pangilinan J."/>
            <person name="Riley R."/>
            <person name="LaButti K."/>
            <person name="Andreopoulos B."/>
            <person name="Lipzen A."/>
            <person name="Chen C."/>
            <person name="Yan M."/>
            <person name="Daum C."/>
            <person name="Ng V."/>
            <person name="Clum A."/>
            <person name="Steindorff A."/>
            <person name="Ohm R.A."/>
            <person name="Martin F."/>
            <person name="Silar P."/>
            <person name="Natvig D.O."/>
            <person name="Lalanne C."/>
            <person name="Gautier V."/>
            <person name="Ament-Velasquez S.L."/>
            <person name="Kruys A."/>
            <person name="Hutchinson M.I."/>
            <person name="Powell A.J."/>
            <person name="Barry K."/>
            <person name="Miller A.N."/>
            <person name="Grigoriev I.V."/>
            <person name="Debuchy R."/>
            <person name="Gladieux P."/>
            <person name="Hiltunen Thoren M."/>
            <person name="Johannesson H."/>
        </authorList>
    </citation>
    <scope>NUCLEOTIDE SEQUENCE</scope>
    <source>
        <strain evidence="5">CBS 141.50</strain>
    </source>
</reference>
<dbReference type="Proteomes" id="UP001302676">
    <property type="component" value="Unassembled WGS sequence"/>
</dbReference>
<feature type="compositionally biased region" description="Polar residues" evidence="2">
    <location>
        <begin position="174"/>
        <end position="186"/>
    </location>
</feature>
<dbReference type="GeneID" id="87817056"/>
<feature type="domain" description="Yeast cell wall synthesis Kre9/Knh1-like N-terminal" evidence="4">
    <location>
        <begin position="22"/>
        <end position="112"/>
    </location>
</feature>
<name>A0AAN6ZN02_9PEZI</name>
<evidence type="ECO:0000313" key="5">
    <source>
        <dbReference type="EMBL" id="KAK4144427.1"/>
    </source>
</evidence>
<feature type="chain" id="PRO_5042977206" evidence="3">
    <location>
        <begin position="17"/>
        <end position="211"/>
    </location>
</feature>
<keyword evidence="6" id="KW-1185">Reference proteome</keyword>
<evidence type="ECO:0000256" key="1">
    <source>
        <dbReference type="ARBA" id="ARBA00022729"/>
    </source>
</evidence>
<evidence type="ECO:0000256" key="3">
    <source>
        <dbReference type="SAM" id="SignalP"/>
    </source>
</evidence>
<gene>
    <name evidence="5" type="ORF">C8A04DRAFT_27884</name>
</gene>
<evidence type="ECO:0000256" key="2">
    <source>
        <dbReference type="SAM" id="MobiDB-lite"/>
    </source>
</evidence>
<protein>
    <submittedName>
        <fullName evidence="5">Ser-Thr-rich glycosyl-phosphatidyl-inositol-anchored membrane family-domain-containing protein</fullName>
    </submittedName>
</protein>
<dbReference type="AlphaFoldDB" id="A0AAN6ZN02"/>
<accession>A0AAN6ZN02</accession>
<evidence type="ECO:0000259" key="4">
    <source>
        <dbReference type="Pfam" id="PF10342"/>
    </source>
</evidence>
<keyword evidence="1 3" id="KW-0732">Signal</keyword>
<dbReference type="InterPro" id="IPR052479">
    <property type="entry name" value="GPI-anchor_Adhesion_Reg"/>
</dbReference>
<organism evidence="5 6">
    <name type="scientific">Dichotomopilus funicola</name>
    <dbReference type="NCBI Taxonomy" id="1934379"/>
    <lineage>
        <taxon>Eukaryota</taxon>
        <taxon>Fungi</taxon>
        <taxon>Dikarya</taxon>
        <taxon>Ascomycota</taxon>
        <taxon>Pezizomycotina</taxon>
        <taxon>Sordariomycetes</taxon>
        <taxon>Sordariomycetidae</taxon>
        <taxon>Sordariales</taxon>
        <taxon>Chaetomiaceae</taxon>
        <taxon>Dichotomopilus</taxon>
    </lineage>
</organism>
<dbReference type="PANTHER" id="PTHR35185:SF2">
    <property type="entry name" value="EXTRACELLULAR PROLINE-SERINE RICH PROTEIN (AFU_ORTHOLOGUE AFUA_8G07090)"/>
    <property type="match status" value="1"/>
</dbReference>
<comment type="caution">
    <text evidence="5">The sequence shown here is derived from an EMBL/GenBank/DDBJ whole genome shotgun (WGS) entry which is preliminary data.</text>
</comment>
<evidence type="ECO:0000313" key="6">
    <source>
        <dbReference type="Proteomes" id="UP001302676"/>
    </source>
</evidence>
<sequence length="211" mass="22141">MRFLSLLALGAPLVSAIQFFEPIANATLHKGSTYPVKWHSVDTDPSTFSIYLVNFVDWPPFYTQVASGVKTVDGEYEVTVPCDVDSSWGFQFNAINGTNVYIIHAQTSKFSIRDGDCSGSGPTTLPAPPTCEATTVTKTVTVTASASQSSETESTIATTITTSATTPTTVEPPQLTTTSPPVTNSGAGKPVLVTSTITSTVYAPCGDVCAV</sequence>
<feature type="compositionally biased region" description="Low complexity" evidence="2">
    <location>
        <begin position="144"/>
        <end position="173"/>
    </location>
</feature>
<dbReference type="EMBL" id="MU853577">
    <property type="protein sequence ID" value="KAK4144427.1"/>
    <property type="molecule type" value="Genomic_DNA"/>
</dbReference>
<dbReference type="Pfam" id="PF10342">
    <property type="entry name" value="Kre9_KNH"/>
    <property type="match status" value="1"/>
</dbReference>
<feature type="region of interest" description="Disordered" evidence="2">
    <location>
        <begin position="144"/>
        <end position="187"/>
    </location>
</feature>
<feature type="signal peptide" evidence="3">
    <location>
        <begin position="1"/>
        <end position="16"/>
    </location>
</feature>
<dbReference type="PANTHER" id="PTHR35185">
    <property type="entry name" value="SERINE/THREONINE-RICH PROTEIN ADG2-RELATED"/>
    <property type="match status" value="1"/>
</dbReference>
<dbReference type="InterPro" id="IPR018466">
    <property type="entry name" value="Kre9/Knh1-like_N"/>
</dbReference>
<dbReference type="RefSeq" id="XP_062637798.1">
    <property type="nucleotide sequence ID" value="XM_062780443.1"/>
</dbReference>
<proteinExistence type="predicted"/>
<reference evidence="5" key="2">
    <citation type="submission" date="2023-05" db="EMBL/GenBank/DDBJ databases">
        <authorList>
            <consortium name="Lawrence Berkeley National Laboratory"/>
            <person name="Steindorff A."/>
            <person name="Hensen N."/>
            <person name="Bonometti L."/>
            <person name="Westerberg I."/>
            <person name="Brannstrom I.O."/>
            <person name="Guillou S."/>
            <person name="Cros-Aarteil S."/>
            <person name="Calhoun S."/>
            <person name="Haridas S."/>
            <person name="Kuo A."/>
            <person name="Mondo S."/>
            <person name="Pangilinan J."/>
            <person name="Riley R."/>
            <person name="Labutti K."/>
            <person name="Andreopoulos B."/>
            <person name="Lipzen A."/>
            <person name="Chen C."/>
            <person name="Yanf M."/>
            <person name="Daum C."/>
            <person name="Ng V."/>
            <person name="Clum A."/>
            <person name="Ohm R."/>
            <person name="Martin F."/>
            <person name="Silar P."/>
            <person name="Natvig D."/>
            <person name="Lalanne C."/>
            <person name="Gautier V."/>
            <person name="Ament-Velasquez S.L."/>
            <person name="Kruys A."/>
            <person name="Hutchinson M.I."/>
            <person name="Powell A.J."/>
            <person name="Barry K."/>
            <person name="Miller A.N."/>
            <person name="Grigoriev I.V."/>
            <person name="Debuchy R."/>
            <person name="Gladieux P."/>
            <person name="Thoren M.H."/>
            <person name="Johannesson H."/>
        </authorList>
    </citation>
    <scope>NUCLEOTIDE SEQUENCE</scope>
    <source>
        <strain evidence="5">CBS 141.50</strain>
    </source>
</reference>